<dbReference type="GO" id="GO:0004048">
    <property type="term" value="F:anthranilate phosphoribosyltransferase activity"/>
    <property type="evidence" value="ECO:0007669"/>
    <property type="project" value="UniProtKB-UniRule"/>
</dbReference>
<comment type="caution">
    <text evidence="8">Lacks conserved residue(s) required for the propagation of feature annotation.</text>
</comment>
<gene>
    <name evidence="8 11" type="primary">trpD</name>
    <name evidence="11" type="ORF">HA254_04095</name>
</gene>
<evidence type="ECO:0000256" key="4">
    <source>
        <dbReference type="ARBA" id="ARBA00022676"/>
    </source>
</evidence>
<dbReference type="EC" id="2.4.2.18" evidence="2 8"/>
<comment type="catalytic activity">
    <reaction evidence="8">
        <text>N-(5-phospho-beta-D-ribosyl)anthranilate + diphosphate = 5-phospho-alpha-D-ribose 1-diphosphate + anthranilate</text>
        <dbReference type="Rhea" id="RHEA:11768"/>
        <dbReference type="ChEBI" id="CHEBI:16567"/>
        <dbReference type="ChEBI" id="CHEBI:18277"/>
        <dbReference type="ChEBI" id="CHEBI:33019"/>
        <dbReference type="ChEBI" id="CHEBI:58017"/>
        <dbReference type="EC" id="2.4.2.18"/>
    </reaction>
</comment>
<keyword evidence="8" id="KW-0479">Metal-binding</keyword>
<comment type="function">
    <text evidence="8">Catalyzes the transfer of the phosphoribosyl group of 5-phosphorylribose-1-pyrophosphate (PRPP) to anthranilate to yield N-(5'-phosphoribosyl)-anthranilate (PRA).</text>
</comment>
<keyword evidence="8" id="KW-0460">Magnesium</keyword>
<evidence type="ECO:0000256" key="7">
    <source>
        <dbReference type="ARBA" id="ARBA00023141"/>
    </source>
</evidence>
<dbReference type="InterPro" id="IPR035902">
    <property type="entry name" value="Nuc_phospho_transferase"/>
</dbReference>
<feature type="binding site" evidence="8">
    <location>
        <position position="81"/>
    </location>
    <ligand>
        <name>anthranilate</name>
        <dbReference type="ChEBI" id="CHEBI:16567"/>
        <label>1</label>
    </ligand>
</feature>
<reference evidence="12" key="1">
    <citation type="journal article" date="2020" name="bioRxiv">
        <title>A rank-normalized archaeal taxonomy based on genome phylogeny resolves widespread incomplete and uneven classifications.</title>
        <authorList>
            <person name="Rinke C."/>
            <person name="Chuvochina M."/>
            <person name="Mussig A.J."/>
            <person name="Chaumeil P.-A."/>
            <person name="Waite D.W."/>
            <person name="Whitman W.B."/>
            <person name="Parks D.H."/>
            <person name="Hugenholtz P."/>
        </authorList>
    </citation>
    <scope>NUCLEOTIDE SEQUENCE [LARGE SCALE GENOMIC DNA]</scope>
</reference>
<evidence type="ECO:0000256" key="5">
    <source>
        <dbReference type="ARBA" id="ARBA00022679"/>
    </source>
</evidence>
<dbReference type="Pfam" id="PF02885">
    <property type="entry name" value="Glycos_trans_3N"/>
    <property type="match status" value="1"/>
</dbReference>
<name>A0A7J4J3L8_9ARCH</name>
<feature type="binding site" evidence="8">
    <location>
        <position position="226"/>
    </location>
    <ligand>
        <name>Mg(2+)</name>
        <dbReference type="ChEBI" id="CHEBI:18420"/>
        <label>2</label>
    </ligand>
</feature>
<dbReference type="SUPFAM" id="SSF47648">
    <property type="entry name" value="Nucleoside phosphorylase/phosphoribosyltransferase N-terminal domain"/>
    <property type="match status" value="1"/>
</dbReference>
<dbReference type="EMBL" id="DUGC01000063">
    <property type="protein sequence ID" value="HIH09826.1"/>
    <property type="molecule type" value="Genomic_DNA"/>
</dbReference>
<evidence type="ECO:0000256" key="2">
    <source>
        <dbReference type="ARBA" id="ARBA00011948"/>
    </source>
</evidence>
<dbReference type="GO" id="GO:0000162">
    <property type="term" value="P:L-tryptophan biosynthetic process"/>
    <property type="evidence" value="ECO:0007669"/>
    <property type="project" value="UniProtKB-UniRule"/>
</dbReference>
<dbReference type="Gene3D" id="3.40.1030.10">
    <property type="entry name" value="Nucleoside phosphorylase/phosphoribosyltransferase catalytic domain"/>
    <property type="match status" value="1"/>
</dbReference>
<comment type="similarity">
    <text evidence="8">Belongs to the anthranilate phosphoribosyltransferase family.</text>
</comment>
<proteinExistence type="inferred from homology"/>
<feature type="binding site" evidence="8">
    <location>
        <position position="226"/>
    </location>
    <ligand>
        <name>Mg(2+)</name>
        <dbReference type="ChEBI" id="CHEBI:18420"/>
        <label>1</label>
    </ligand>
</feature>
<feature type="binding site" evidence="8">
    <location>
        <begin position="109"/>
        <end position="117"/>
    </location>
    <ligand>
        <name>5-phospho-alpha-D-ribose 1-diphosphate</name>
        <dbReference type="ChEBI" id="CHEBI:58017"/>
    </ligand>
</feature>
<keyword evidence="5 8" id="KW-0808">Transferase</keyword>
<feature type="binding site" evidence="8">
    <location>
        <begin position="84"/>
        <end position="85"/>
    </location>
    <ligand>
        <name>5-phospho-alpha-D-ribose 1-diphosphate</name>
        <dbReference type="ChEBI" id="CHEBI:58017"/>
    </ligand>
</feature>
<dbReference type="HAMAP" id="MF_00211">
    <property type="entry name" value="TrpD"/>
    <property type="match status" value="1"/>
</dbReference>
<dbReference type="GO" id="GO:0005829">
    <property type="term" value="C:cytosol"/>
    <property type="evidence" value="ECO:0007669"/>
    <property type="project" value="TreeGrafter"/>
</dbReference>
<dbReference type="UniPathway" id="UPA00035">
    <property type="reaction ID" value="UER00041"/>
</dbReference>
<comment type="caution">
    <text evidence="11">The sequence shown here is derived from an EMBL/GenBank/DDBJ whole genome shotgun (WGS) entry which is preliminary data.</text>
</comment>
<organism evidence="11 12">
    <name type="scientific">Candidatus Iainarchaeum sp</name>
    <dbReference type="NCBI Taxonomy" id="3101447"/>
    <lineage>
        <taxon>Archaea</taxon>
        <taxon>Candidatus Iainarchaeota</taxon>
        <taxon>Candidatus Iainarchaeia</taxon>
        <taxon>Candidatus Iainarchaeales</taxon>
        <taxon>Candidatus Iainarchaeaceae</taxon>
        <taxon>Candidatus Iainarchaeum</taxon>
    </lineage>
</organism>
<dbReference type="Pfam" id="PF00591">
    <property type="entry name" value="Glycos_transf_3"/>
    <property type="match status" value="1"/>
</dbReference>
<dbReference type="AlphaFoldDB" id="A0A7J4J3L8"/>
<dbReference type="PANTHER" id="PTHR43285">
    <property type="entry name" value="ANTHRANILATE PHOSPHORIBOSYLTRANSFERASE"/>
    <property type="match status" value="1"/>
</dbReference>
<dbReference type="Proteomes" id="UP000565078">
    <property type="component" value="Unassembled WGS sequence"/>
</dbReference>
<evidence type="ECO:0000313" key="11">
    <source>
        <dbReference type="EMBL" id="HIH09826.1"/>
    </source>
</evidence>
<evidence type="ECO:0000259" key="10">
    <source>
        <dbReference type="Pfam" id="PF02885"/>
    </source>
</evidence>
<dbReference type="GO" id="GO:0000287">
    <property type="term" value="F:magnesium ion binding"/>
    <property type="evidence" value="ECO:0007669"/>
    <property type="project" value="UniProtKB-UniRule"/>
</dbReference>
<feature type="binding site" evidence="8">
    <location>
        <position position="112"/>
    </location>
    <ligand>
        <name>anthranilate</name>
        <dbReference type="ChEBI" id="CHEBI:16567"/>
        <label>1</label>
    </ligand>
</feature>
<evidence type="ECO:0000313" key="12">
    <source>
        <dbReference type="Proteomes" id="UP000565078"/>
    </source>
</evidence>
<keyword evidence="7 8" id="KW-0057">Aromatic amino acid biosynthesis</keyword>
<dbReference type="PANTHER" id="PTHR43285:SF2">
    <property type="entry name" value="ANTHRANILATE PHOSPHORIBOSYLTRANSFERASE"/>
    <property type="match status" value="1"/>
</dbReference>
<feature type="domain" description="Glycosyl transferase family 3 N-terminal" evidence="10">
    <location>
        <begin position="3"/>
        <end position="65"/>
    </location>
</feature>
<feature type="binding site" evidence="8">
    <location>
        <position position="121"/>
    </location>
    <ligand>
        <name>5-phospho-alpha-D-ribose 1-diphosphate</name>
        <dbReference type="ChEBI" id="CHEBI:58017"/>
    </ligand>
</feature>
<dbReference type="NCBIfam" id="TIGR01245">
    <property type="entry name" value="trpD"/>
    <property type="match status" value="1"/>
</dbReference>
<feature type="binding site" evidence="8">
    <location>
        <position position="81"/>
    </location>
    <ligand>
        <name>5-phospho-alpha-D-ribose 1-diphosphate</name>
        <dbReference type="ChEBI" id="CHEBI:58017"/>
    </ligand>
</feature>
<dbReference type="Gene3D" id="1.20.970.10">
    <property type="entry name" value="Transferase, Pyrimidine Nucleoside Phosphorylase, Chain C"/>
    <property type="match status" value="1"/>
</dbReference>
<evidence type="ECO:0000256" key="3">
    <source>
        <dbReference type="ARBA" id="ARBA00022605"/>
    </source>
</evidence>
<feature type="binding site" evidence="8">
    <location>
        <position position="225"/>
    </location>
    <ligand>
        <name>Mg(2+)</name>
        <dbReference type="ChEBI" id="CHEBI:18420"/>
        <label>2</label>
    </ligand>
</feature>
<dbReference type="InterPro" id="IPR000312">
    <property type="entry name" value="Glycosyl_Trfase_fam3"/>
</dbReference>
<feature type="binding site" evidence="8">
    <location>
        <position position="93"/>
    </location>
    <ligand>
        <name>Mg(2+)</name>
        <dbReference type="ChEBI" id="CHEBI:18420"/>
        <label>1</label>
    </ligand>
</feature>
<evidence type="ECO:0000256" key="1">
    <source>
        <dbReference type="ARBA" id="ARBA00004907"/>
    </source>
</evidence>
<dbReference type="FunFam" id="3.40.1030.10:FF:000002">
    <property type="entry name" value="Anthranilate phosphoribosyltransferase"/>
    <property type="match status" value="1"/>
</dbReference>
<keyword evidence="3 8" id="KW-0028">Amino-acid biosynthesis</keyword>
<dbReference type="InterPro" id="IPR036320">
    <property type="entry name" value="Glycosyl_Trfase_fam3_N_dom_sf"/>
</dbReference>
<feature type="domain" description="Glycosyl transferase family 3" evidence="9">
    <location>
        <begin position="74"/>
        <end position="324"/>
    </location>
</feature>
<comment type="subunit">
    <text evidence="8">Homodimer.</text>
</comment>
<comment type="pathway">
    <text evidence="1 8">Amino-acid biosynthesis; L-tryptophan biosynthesis; L-tryptophan from chorismate: step 2/5.</text>
</comment>
<accession>A0A7J4J3L8</accession>
<sequence length="337" mass="34639">MIREAISKVASGKGLSAQESKQVFDEIMGGSATEAQIASFITALAIKGESADEITGAAKAMAERAQHVIYTGNADLLDVVGTGGDGKGAFNVSTASAIVAAGAGCIVAKHGNRSASGRCGAADVLEALGVRIDTAPGRNGEILSKNGFAFLFAQSHHPAMKFAAKTRKEIGIRTIFNVLGPITNPADASTYLLGACNEGLAKRLAASLAALNVKRALVVSGGGFDEATLTGKTTVFEVEGGKVTRKIYAPRDFGFKKCSEADLSASGAQESAKIIMGILEGKEMGAARDMVVLNAGLAIYANRKAASVKEGIAMAKDSIDSKRALAKLNGLIKESKT</sequence>
<feature type="binding site" evidence="8">
    <location>
        <begin position="91"/>
        <end position="94"/>
    </location>
    <ligand>
        <name>5-phospho-alpha-D-ribose 1-diphosphate</name>
        <dbReference type="ChEBI" id="CHEBI:58017"/>
    </ligand>
</feature>
<comment type="cofactor">
    <cofactor evidence="8">
        <name>Mg(2+)</name>
        <dbReference type="ChEBI" id="CHEBI:18420"/>
    </cofactor>
    <text evidence="8">Binds 2 magnesium ions per monomer.</text>
</comment>
<keyword evidence="4 8" id="KW-0328">Glycosyltransferase</keyword>
<dbReference type="InterPro" id="IPR017459">
    <property type="entry name" value="Glycosyl_Trfase_fam3_N_dom"/>
</dbReference>
<evidence type="ECO:0000256" key="6">
    <source>
        <dbReference type="ARBA" id="ARBA00022822"/>
    </source>
</evidence>
<evidence type="ECO:0000259" key="9">
    <source>
        <dbReference type="Pfam" id="PF00591"/>
    </source>
</evidence>
<keyword evidence="6 8" id="KW-0822">Tryptophan biosynthesis</keyword>
<dbReference type="SUPFAM" id="SSF52418">
    <property type="entry name" value="Nucleoside phosphorylase/phosphoribosyltransferase catalytic domain"/>
    <property type="match status" value="1"/>
</dbReference>
<dbReference type="InterPro" id="IPR005940">
    <property type="entry name" value="Anthranilate_Pribosyl_Tfrase"/>
</dbReference>
<protein>
    <recommendedName>
        <fullName evidence="2 8">Anthranilate phosphoribosyltransferase</fullName>
        <ecNumber evidence="2 8">2.4.2.18</ecNumber>
    </recommendedName>
</protein>
<feature type="binding site" evidence="8">
    <location>
        <position position="167"/>
    </location>
    <ligand>
        <name>anthranilate</name>
        <dbReference type="ChEBI" id="CHEBI:16567"/>
        <label>2</label>
    </ligand>
</feature>
<evidence type="ECO:0000256" key="8">
    <source>
        <dbReference type="HAMAP-Rule" id="MF_00211"/>
    </source>
</evidence>